<evidence type="ECO:0000256" key="6">
    <source>
        <dbReference type="ARBA" id="ARBA00023180"/>
    </source>
</evidence>
<dbReference type="Gene3D" id="2.30.39.10">
    <property type="entry name" value="Alpha-1-antitrypsin, domain 1"/>
    <property type="match status" value="1"/>
</dbReference>
<dbReference type="PANTHER" id="PTHR11461:SF211">
    <property type="entry name" value="GH10112P-RELATED"/>
    <property type="match status" value="1"/>
</dbReference>
<comment type="subcellular location">
    <subcellularLocation>
        <location evidence="1">Secreted</location>
    </subcellularLocation>
</comment>
<keyword evidence="5" id="KW-0722">Serine protease inhibitor</keyword>
<dbReference type="AlphaFoldDB" id="A0A0E9Y228"/>
<dbReference type="InterPro" id="IPR023795">
    <property type="entry name" value="Serpin_CS"/>
</dbReference>
<evidence type="ECO:0000259" key="8">
    <source>
        <dbReference type="SMART" id="SM00093"/>
    </source>
</evidence>
<dbReference type="SMART" id="SM00093">
    <property type="entry name" value="SERPIN"/>
    <property type="match status" value="1"/>
</dbReference>
<dbReference type="SUPFAM" id="SSF56574">
    <property type="entry name" value="Serpins"/>
    <property type="match status" value="1"/>
</dbReference>
<dbReference type="PANTHER" id="PTHR11461">
    <property type="entry name" value="SERINE PROTEASE INHIBITOR, SERPIN"/>
    <property type="match status" value="1"/>
</dbReference>
<dbReference type="FunFam" id="3.30.497.10:FF:000001">
    <property type="entry name" value="Serine protease inhibitor"/>
    <property type="match status" value="1"/>
</dbReference>
<dbReference type="InterPro" id="IPR042178">
    <property type="entry name" value="Serpin_sf_1"/>
</dbReference>
<dbReference type="InterPro" id="IPR042185">
    <property type="entry name" value="Serpin_sf_2"/>
</dbReference>
<dbReference type="GO" id="GO:0005615">
    <property type="term" value="C:extracellular space"/>
    <property type="evidence" value="ECO:0007669"/>
    <property type="project" value="InterPro"/>
</dbReference>
<evidence type="ECO:0000256" key="2">
    <source>
        <dbReference type="ARBA" id="ARBA00009500"/>
    </source>
</evidence>
<dbReference type="InterPro" id="IPR036186">
    <property type="entry name" value="Serpin_sf"/>
</dbReference>
<accession>A0A0E9Y228</accession>
<keyword evidence="4" id="KW-0646">Protease inhibitor</keyword>
<dbReference type="InterPro" id="IPR023796">
    <property type="entry name" value="Serpin_dom"/>
</dbReference>
<feature type="domain" description="Serpin" evidence="8">
    <location>
        <begin position="30"/>
        <end position="390"/>
    </location>
</feature>
<evidence type="ECO:0000256" key="3">
    <source>
        <dbReference type="ARBA" id="ARBA00022525"/>
    </source>
</evidence>
<evidence type="ECO:0000256" key="5">
    <source>
        <dbReference type="ARBA" id="ARBA00022900"/>
    </source>
</evidence>
<dbReference type="PROSITE" id="PS00284">
    <property type="entry name" value="SERPIN"/>
    <property type="match status" value="1"/>
</dbReference>
<dbReference type="InterPro" id="IPR000215">
    <property type="entry name" value="Serpin_fam"/>
</dbReference>
<keyword evidence="6" id="KW-0325">Glycoprotein</keyword>
<evidence type="ECO:0000256" key="4">
    <source>
        <dbReference type="ARBA" id="ARBA00022690"/>
    </source>
</evidence>
<dbReference type="Pfam" id="PF00079">
    <property type="entry name" value="Serpin"/>
    <property type="match status" value="1"/>
</dbReference>
<reference evidence="9" key="1">
    <citation type="submission" date="2014-02" db="EMBL/GenBank/DDBJ databases">
        <title>Comparative bioinformatics, temporal and spatial expression analyses of Ixodes scapularis organic anion transporting polypeptides.</title>
        <authorList>
            <person name="Radulovic Z."/>
            <person name="Porter L."/>
            <person name="Kim T."/>
            <person name="Mulenga A."/>
        </authorList>
    </citation>
    <scope>NUCLEOTIDE SEQUENCE</scope>
</reference>
<proteinExistence type="inferred from homology"/>
<protein>
    <submittedName>
        <fullName evidence="9">Serine protease inhibitor</fullName>
    </submittedName>
</protein>
<organism evidence="9">
    <name type="scientific">Amblyomma americanum</name>
    <name type="common">Lone star tick</name>
    <dbReference type="NCBI Taxonomy" id="6943"/>
    <lineage>
        <taxon>Eukaryota</taxon>
        <taxon>Metazoa</taxon>
        <taxon>Ecdysozoa</taxon>
        <taxon>Arthropoda</taxon>
        <taxon>Chelicerata</taxon>
        <taxon>Arachnida</taxon>
        <taxon>Acari</taxon>
        <taxon>Parasitiformes</taxon>
        <taxon>Ixodida</taxon>
        <taxon>Ixodoidea</taxon>
        <taxon>Ixodidae</taxon>
        <taxon>Amblyomminae</taxon>
        <taxon>Amblyomma</taxon>
    </lineage>
</organism>
<reference evidence="9" key="2">
    <citation type="submission" date="2014-02" db="EMBL/GenBank/DDBJ databases">
        <title>Intra- and inter-species comparative analysis of male and female Amblyomma americanum serine protease inhibitors (serpins).</title>
        <authorList>
            <person name="Porter L."/>
            <person name="Kim T."/>
            <person name="Radulovic Z."/>
            <person name="Braz G."/>
            <person name="Vaz I.D.S.Jr."/>
            <person name="Mulenga A."/>
        </authorList>
    </citation>
    <scope>NUCLEOTIDE SEQUENCE</scope>
</reference>
<evidence type="ECO:0000256" key="7">
    <source>
        <dbReference type="RuleBase" id="RU000411"/>
    </source>
</evidence>
<sequence length="390" mass="43567">MTPPLDTYICQITETMAANPLGESLLSFSIDLYKQLISESGSSGNVFCSPFSISAALSMALAGARNTTAKQLTEVLHVNSDDIHKHFSSFFSQLSGFSPDVKLHVANRMYADRAFPVLDTYLSLLRDSYGATIESVDFQSNYEKVRQEVNAWVEKVTESKIKNLLPEGTLDASTVLILVNAIYFKGLWSSQFDPESTHRSHFHLDSKNKKEVEMMYQQSDYKMSRSDDLEVTALEIPYRGGKTSMVVLLPDSVEGLSKLEDSLTASNLSDLLKNFRNGSDVELYLPKFKLEQAIDLKKTMKAMGIKDFFTAAADLRGISDKRNLVVSEVIHKAFVEVNEEGTEAAAATAVVMMCYSLPMTTRFVVDRPFMFLIRSLDPELVLFMGSVRQL</sequence>
<dbReference type="Gene3D" id="3.30.497.10">
    <property type="entry name" value="Antithrombin, subunit I, domain 2"/>
    <property type="match status" value="1"/>
</dbReference>
<dbReference type="CDD" id="cd19590">
    <property type="entry name" value="serpin_thermopin-like"/>
    <property type="match status" value="1"/>
</dbReference>
<evidence type="ECO:0000313" key="9">
    <source>
        <dbReference type="EMBL" id="JAI08963.1"/>
    </source>
</evidence>
<evidence type="ECO:0000256" key="1">
    <source>
        <dbReference type="ARBA" id="ARBA00004613"/>
    </source>
</evidence>
<dbReference type="GO" id="GO:0004867">
    <property type="term" value="F:serine-type endopeptidase inhibitor activity"/>
    <property type="evidence" value="ECO:0007669"/>
    <property type="project" value="UniProtKB-KW"/>
</dbReference>
<dbReference type="EMBL" id="GAYW01000015">
    <property type="protein sequence ID" value="JAI08963.1"/>
    <property type="molecule type" value="Transcribed_RNA"/>
</dbReference>
<name>A0A0E9Y228_AMBAM</name>
<comment type="similarity">
    <text evidence="2 7">Belongs to the serpin family.</text>
</comment>
<keyword evidence="3" id="KW-0964">Secreted</keyword>